<organism evidence="2 3">
    <name type="scientific">Aegilops tauschii subsp. strangulata</name>
    <name type="common">Goatgrass</name>
    <dbReference type="NCBI Taxonomy" id="200361"/>
    <lineage>
        <taxon>Eukaryota</taxon>
        <taxon>Viridiplantae</taxon>
        <taxon>Streptophyta</taxon>
        <taxon>Embryophyta</taxon>
        <taxon>Tracheophyta</taxon>
        <taxon>Spermatophyta</taxon>
        <taxon>Magnoliopsida</taxon>
        <taxon>Liliopsida</taxon>
        <taxon>Poales</taxon>
        <taxon>Poaceae</taxon>
        <taxon>BOP clade</taxon>
        <taxon>Pooideae</taxon>
        <taxon>Triticodae</taxon>
        <taxon>Triticeae</taxon>
        <taxon>Triticinae</taxon>
        <taxon>Aegilops</taxon>
    </lineage>
</organism>
<protein>
    <submittedName>
        <fullName evidence="2">Uncharacterized protein</fullName>
    </submittedName>
</protein>
<reference evidence="2" key="4">
    <citation type="submission" date="2019-03" db="UniProtKB">
        <authorList>
            <consortium name="EnsemblPlants"/>
        </authorList>
    </citation>
    <scope>IDENTIFICATION</scope>
</reference>
<reference evidence="2" key="3">
    <citation type="journal article" date="2017" name="Nature">
        <title>Genome sequence of the progenitor of the wheat D genome Aegilops tauschii.</title>
        <authorList>
            <person name="Luo M.C."/>
            <person name="Gu Y.Q."/>
            <person name="Puiu D."/>
            <person name="Wang H."/>
            <person name="Twardziok S.O."/>
            <person name="Deal K.R."/>
            <person name="Huo N."/>
            <person name="Zhu T."/>
            <person name="Wang L."/>
            <person name="Wang Y."/>
            <person name="McGuire P.E."/>
            <person name="Liu S."/>
            <person name="Long H."/>
            <person name="Ramasamy R.K."/>
            <person name="Rodriguez J.C."/>
            <person name="Van S.L."/>
            <person name="Yuan L."/>
            <person name="Wang Z."/>
            <person name="Xia Z."/>
            <person name="Xiao L."/>
            <person name="Anderson O.D."/>
            <person name="Ouyang S."/>
            <person name="Liang Y."/>
            <person name="Zimin A.V."/>
            <person name="Pertea G."/>
            <person name="Qi P."/>
            <person name="Bennetzen J.L."/>
            <person name="Dai X."/>
            <person name="Dawson M.W."/>
            <person name="Muller H.G."/>
            <person name="Kugler K."/>
            <person name="Rivarola-Duarte L."/>
            <person name="Spannagl M."/>
            <person name="Mayer K.F.X."/>
            <person name="Lu F.H."/>
            <person name="Bevan M.W."/>
            <person name="Leroy P."/>
            <person name="Li P."/>
            <person name="You F.M."/>
            <person name="Sun Q."/>
            <person name="Liu Z."/>
            <person name="Lyons E."/>
            <person name="Wicker T."/>
            <person name="Salzberg S.L."/>
            <person name="Devos K.M."/>
            <person name="Dvorak J."/>
        </authorList>
    </citation>
    <scope>NUCLEOTIDE SEQUENCE [LARGE SCALE GENOMIC DNA]</scope>
    <source>
        <strain evidence="2">cv. AL8/78</strain>
    </source>
</reference>
<reference evidence="2" key="5">
    <citation type="journal article" date="2021" name="G3 (Bethesda)">
        <title>Aegilops tauschii genome assembly Aet v5.0 features greater sequence contiguity and improved annotation.</title>
        <authorList>
            <person name="Wang L."/>
            <person name="Zhu T."/>
            <person name="Rodriguez J.C."/>
            <person name="Deal K.R."/>
            <person name="Dubcovsky J."/>
            <person name="McGuire P.E."/>
            <person name="Lux T."/>
            <person name="Spannagl M."/>
            <person name="Mayer K.F.X."/>
            <person name="Baldrich P."/>
            <person name="Meyers B.C."/>
            <person name="Huo N."/>
            <person name="Gu Y.Q."/>
            <person name="Zhou H."/>
            <person name="Devos K.M."/>
            <person name="Bennetzen J.L."/>
            <person name="Unver T."/>
            <person name="Budak H."/>
            <person name="Gulick P.J."/>
            <person name="Galiba G."/>
            <person name="Kalapos B."/>
            <person name="Nelson D.R."/>
            <person name="Li P."/>
            <person name="You F.M."/>
            <person name="Luo M.C."/>
            <person name="Dvorak J."/>
        </authorList>
    </citation>
    <scope>NUCLEOTIDE SEQUENCE [LARGE SCALE GENOMIC DNA]</scope>
    <source>
        <strain evidence="2">cv. AL8/78</strain>
    </source>
</reference>
<evidence type="ECO:0000256" key="1">
    <source>
        <dbReference type="SAM" id="Phobius"/>
    </source>
</evidence>
<keyword evidence="1" id="KW-0472">Membrane</keyword>
<keyword evidence="3" id="KW-1185">Reference proteome</keyword>
<name>A0A452ZU93_AEGTS</name>
<keyword evidence="1" id="KW-1133">Transmembrane helix</keyword>
<dbReference type="EnsemblPlants" id="AET1Gv20917700.3">
    <property type="protein sequence ID" value="AET1Gv20917700.3"/>
    <property type="gene ID" value="AET1Gv20917700"/>
</dbReference>
<proteinExistence type="predicted"/>
<reference evidence="3" key="1">
    <citation type="journal article" date="2014" name="Science">
        <title>Ancient hybridizations among the ancestral genomes of bread wheat.</title>
        <authorList>
            <consortium name="International Wheat Genome Sequencing Consortium,"/>
            <person name="Marcussen T."/>
            <person name="Sandve S.R."/>
            <person name="Heier L."/>
            <person name="Spannagl M."/>
            <person name="Pfeifer M."/>
            <person name="Jakobsen K.S."/>
            <person name="Wulff B.B."/>
            <person name="Steuernagel B."/>
            <person name="Mayer K.F."/>
            <person name="Olsen O.A."/>
        </authorList>
    </citation>
    <scope>NUCLEOTIDE SEQUENCE [LARGE SCALE GENOMIC DNA]</scope>
    <source>
        <strain evidence="3">cv. AL8/78</strain>
    </source>
</reference>
<accession>A0A452ZU93</accession>
<sequence>MHDGVIIMSNITVILYFLYVAHDEQNAQLNARSVAQLRHTRNHAIFIVTTAARGASVSRPARWATRKNAHATTT</sequence>
<evidence type="ECO:0000313" key="2">
    <source>
        <dbReference type="EnsemblPlants" id="AET1Gv20917700.3"/>
    </source>
</evidence>
<keyword evidence="1" id="KW-0812">Transmembrane</keyword>
<evidence type="ECO:0000313" key="3">
    <source>
        <dbReference type="Proteomes" id="UP000015105"/>
    </source>
</evidence>
<dbReference type="AlphaFoldDB" id="A0A452ZU93"/>
<reference evidence="3" key="2">
    <citation type="journal article" date="2017" name="Nat. Plants">
        <title>The Aegilops tauschii genome reveals multiple impacts of transposons.</title>
        <authorList>
            <person name="Zhao G."/>
            <person name="Zou C."/>
            <person name="Li K."/>
            <person name="Wang K."/>
            <person name="Li T."/>
            <person name="Gao L."/>
            <person name="Zhang X."/>
            <person name="Wang H."/>
            <person name="Yang Z."/>
            <person name="Liu X."/>
            <person name="Jiang W."/>
            <person name="Mao L."/>
            <person name="Kong X."/>
            <person name="Jiao Y."/>
            <person name="Jia J."/>
        </authorList>
    </citation>
    <scope>NUCLEOTIDE SEQUENCE [LARGE SCALE GENOMIC DNA]</scope>
    <source>
        <strain evidence="3">cv. AL8/78</strain>
    </source>
</reference>
<dbReference type="Gramene" id="AET1Gv20917700.3">
    <property type="protein sequence ID" value="AET1Gv20917700.3"/>
    <property type="gene ID" value="AET1Gv20917700"/>
</dbReference>
<dbReference type="Proteomes" id="UP000015105">
    <property type="component" value="Chromosome 1D"/>
</dbReference>
<feature type="transmembrane region" description="Helical" evidence="1">
    <location>
        <begin position="6"/>
        <end position="22"/>
    </location>
</feature>